<name>A0ABS7RBX9_9HYPH</name>
<evidence type="ECO:0000256" key="1">
    <source>
        <dbReference type="SAM" id="Phobius"/>
    </source>
</evidence>
<proteinExistence type="predicted"/>
<keyword evidence="3" id="KW-0614">Plasmid</keyword>
<organism evidence="3 4">
    <name type="scientific">Nitratireductor rhodophyticola</name>
    <dbReference type="NCBI Taxonomy" id="2854036"/>
    <lineage>
        <taxon>Bacteria</taxon>
        <taxon>Pseudomonadati</taxon>
        <taxon>Pseudomonadota</taxon>
        <taxon>Alphaproteobacteria</taxon>
        <taxon>Hyphomicrobiales</taxon>
        <taxon>Phyllobacteriaceae</taxon>
        <taxon>Nitratireductor</taxon>
    </lineage>
</organism>
<dbReference type="Pfam" id="PF07331">
    <property type="entry name" value="TctB"/>
    <property type="match status" value="1"/>
</dbReference>
<evidence type="ECO:0000313" key="4">
    <source>
        <dbReference type="Proteomes" id="UP000777661"/>
    </source>
</evidence>
<sequence length="143" mass="15210">MTDRIVGLFLLAISIWYGVTAGDYEASFGDPLGPAAFPIMLSVPAAILSLTMIIRPDEEPAWVTGKPLLLQVGAVSLLLAYAGFLEVLGFPLATFIAVALLGRILRSSWSKSIASAAIMSAFLFLAFDKLLGLPLPLLPEFVS</sequence>
<keyword evidence="1" id="KW-1133">Transmembrane helix</keyword>
<dbReference type="Proteomes" id="UP000777661">
    <property type="component" value="Unassembled WGS sequence"/>
</dbReference>
<dbReference type="InterPro" id="IPR009936">
    <property type="entry name" value="DUF1468"/>
</dbReference>
<keyword evidence="1" id="KW-0472">Membrane</keyword>
<comment type="caution">
    <text evidence="3">The sequence shown here is derived from an EMBL/GenBank/DDBJ whole genome shotgun (WGS) entry which is preliminary data.</text>
</comment>
<keyword evidence="4" id="KW-1185">Reference proteome</keyword>
<gene>
    <name evidence="3" type="ORF">KVG22_17605</name>
</gene>
<evidence type="ECO:0000313" key="3">
    <source>
        <dbReference type="EMBL" id="MBY8918423.1"/>
    </source>
</evidence>
<feature type="transmembrane region" description="Helical" evidence="1">
    <location>
        <begin position="37"/>
        <end position="54"/>
    </location>
</feature>
<dbReference type="EMBL" id="JAHSQO010000006">
    <property type="protein sequence ID" value="MBY8918423.1"/>
    <property type="molecule type" value="Genomic_DNA"/>
</dbReference>
<feature type="domain" description="DUF1468" evidence="2">
    <location>
        <begin position="5"/>
        <end position="136"/>
    </location>
</feature>
<evidence type="ECO:0000259" key="2">
    <source>
        <dbReference type="Pfam" id="PF07331"/>
    </source>
</evidence>
<protein>
    <submittedName>
        <fullName evidence="3">Tripartite tricarboxylate transporter TctB family protein</fullName>
    </submittedName>
</protein>
<feature type="transmembrane region" description="Helical" evidence="1">
    <location>
        <begin position="61"/>
        <end position="82"/>
    </location>
</feature>
<keyword evidence="1" id="KW-0812">Transmembrane</keyword>
<geneLocation type="plasmid" evidence="3">
    <name>pR6_1</name>
</geneLocation>
<feature type="transmembrane region" description="Helical" evidence="1">
    <location>
        <begin position="117"/>
        <end position="138"/>
    </location>
</feature>
<accession>A0ABS7RBX9</accession>
<reference evidence="3 4" key="1">
    <citation type="submission" date="2021-06" db="EMBL/GenBank/DDBJ databases">
        <title>Nitratireductor porphyridii sp. nov., isolated from a small marine red alga, Porphyridium purpureum in South Korea.</title>
        <authorList>
            <person name="Kim K.H."/>
            <person name="Kristyanto S."/>
            <person name="Jeon C.O."/>
        </authorList>
    </citation>
    <scope>NUCLEOTIDE SEQUENCE [LARGE SCALE GENOMIC DNA]</scope>
    <source>
        <strain evidence="3 4">R6</strain>
        <plasmid evidence="3">pR6_1</plasmid>
    </source>
</reference>
<feature type="transmembrane region" description="Helical" evidence="1">
    <location>
        <begin position="88"/>
        <end position="105"/>
    </location>
</feature>
<dbReference type="RefSeq" id="WP_223006557.1">
    <property type="nucleotide sequence ID" value="NZ_JAHSQO010000006.1"/>
</dbReference>